<dbReference type="EMBL" id="PVTQ01000012">
    <property type="protein sequence ID" value="PRY86445.1"/>
    <property type="molecule type" value="Genomic_DNA"/>
</dbReference>
<protein>
    <recommendedName>
        <fullName evidence="2">Negative regulator of flagellin synthesis</fullName>
    </recommendedName>
    <alternativeName>
        <fullName evidence="8">Anti-sigma-28 factor</fullName>
    </alternativeName>
</protein>
<evidence type="ECO:0000256" key="7">
    <source>
        <dbReference type="ARBA" id="ARBA00024739"/>
    </source>
</evidence>
<evidence type="ECO:0000256" key="5">
    <source>
        <dbReference type="ARBA" id="ARBA00023015"/>
    </source>
</evidence>
<organism evidence="11 12">
    <name type="scientific">Donghicola tyrosinivorans</name>
    <dbReference type="NCBI Taxonomy" id="1652492"/>
    <lineage>
        <taxon>Bacteria</taxon>
        <taxon>Pseudomonadati</taxon>
        <taxon>Pseudomonadota</taxon>
        <taxon>Alphaproteobacteria</taxon>
        <taxon>Rhodobacterales</taxon>
        <taxon>Roseobacteraceae</taxon>
        <taxon>Donghicola</taxon>
    </lineage>
</organism>
<evidence type="ECO:0000259" key="10">
    <source>
        <dbReference type="Pfam" id="PF04316"/>
    </source>
</evidence>
<dbReference type="Proteomes" id="UP000238392">
    <property type="component" value="Unassembled WGS sequence"/>
</dbReference>
<dbReference type="InterPro" id="IPR031316">
    <property type="entry name" value="FlgM_C"/>
</dbReference>
<keyword evidence="11" id="KW-0282">Flagellum</keyword>
<comment type="similarity">
    <text evidence="1">Belongs to the FlgM family.</text>
</comment>
<feature type="compositionally biased region" description="Low complexity" evidence="9">
    <location>
        <begin position="23"/>
        <end position="35"/>
    </location>
</feature>
<reference evidence="11 12" key="1">
    <citation type="submission" date="2018-03" db="EMBL/GenBank/DDBJ databases">
        <title>Genomic Encyclopedia of Archaeal and Bacterial Type Strains, Phase II (KMG-II): from individual species to whole genera.</title>
        <authorList>
            <person name="Goeker M."/>
        </authorList>
    </citation>
    <scope>NUCLEOTIDE SEQUENCE [LARGE SCALE GENOMIC DNA]</scope>
    <source>
        <strain evidence="11 12">DSM 100212</strain>
    </source>
</reference>
<proteinExistence type="inferred from homology"/>
<sequence>MVDSINPSLARARIQKTQGDTPAPSGSKGAASAGSVGATAATDSVSLSAAAIQKPTSVDETNPPFDVEAVKRIKAAISSGNYPVDLDRITDSLFEGYRELMM</sequence>
<keyword evidence="3" id="KW-0678">Repressor</keyword>
<keyword evidence="5" id="KW-0805">Transcription regulation</keyword>
<dbReference type="InterPro" id="IPR007412">
    <property type="entry name" value="FlgM"/>
</dbReference>
<comment type="function">
    <text evidence="7">Responsible for the coupling of flagellin expression to flagellar assembly by preventing expression of the flagellin genes when a component of the middle class of proteins is defective. It negatively regulates flagellar genes by inhibiting the activity of FliA by directly binding to FliA.</text>
</comment>
<feature type="domain" description="Anti-sigma-28 factor FlgM C-terminal" evidence="10">
    <location>
        <begin position="43"/>
        <end position="94"/>
    </location>
</feature>
<evidence type="ECO:0000313" key="11">
    <source>
        <dbReference type="EMBL" id="PRY86445.1"/>
    </source>
</evidence>
<accession>A0A2T0WIG3</accession>
<dbReference type="SUPFAM" id="SSF101498">
    <property type="entry name" value="Anti-sigma factor FlgM"/>
    <property type="match status" value="1"/>
</dbReference>
<dbReference type="GO" id="GO:0045892">
    <property type="term" value="P:negative regulation of DNA-templated transcription"/>
    <property type="evidence" value="ECO:0007669"/>
    <property type="project" value="InterPro"/>
</dbReference>
<evidence type="ECO:0000256" key="2">
    <source>
        <dbReference type="ARBA" id="ARBA00017823"/>
    </source>
</evidence>
<evidence type="ECO:0000256" key="8">
    <source>
        <dbReference type="ARBA" id="ARBA00030117"/>
    </source>
</evidence>
<evidence type="ECO:0000256" key="9">
    <source>
        <dbReference type="SAM" id="MobiDB-lite"/>
    </source>
</evidence>
<dbReference type="RefSeq" id="WP_106266692.1">
    <property type="nucleotide sequence ID" value="NZ_PVTQ01000012.1"/>
</dbReference>
<comment type="caution">
    <text evidence="11">The sequence shown here is derived from an EMBL/GenBank/DDBJ whole genome shotgun (WGS) entry which is preliminary data.</text>
</comment>
<evidence type="ECO:0000313" key="12">
    <source>
        <dbReference type="Proteomes" id="UP000238392"/>
    </source>
</evidence>
<keyword evidence="12" id="KW-1185">Reference proteome</keyword>
<dbReference type="OrthoDB" id="7357746at2"/>
<evidence type="ECO:0000256" key="6">
    <source>
        <dbReference type="ARBA" id="ARBA00023163"/>
    </source>
</evidence>
<dbReference type="AlphaFoldDB" id="A0A2T0WIG3"/>
<dbReference type="GO" id="GO:0044781">
    <property type="term" value="P:bacterial-type flagellum organization"/>
    <property type="evidence" value="ECO:0007669"/>
    <property type="project" value="UniProtKB-KW"/>
</dbReference>
<keyword evidence="6" id="KW-0804">Transcription</keyword>
<dbReference type="InterPro" id="IPR035890">
    <property type="entry name" value="Anti-sigma-28_factor_FlgM_sf"/>
</dbReference>
<name>A0A2T0WIG3_9RHOB</name>
<feature type="region of interest" description="Disordered" evidence="9">
    <location>
        <begin position="1"/>
        <end position="35"/>
    </location>
</feature>
<evidence type="ECO:0000256" key="4">
    <source>
        <dbReference type="ARBA" id="ARBA00022795"/>
    </source>
</evidence>
<dbReference type="Pfam" id="PF04316">
    <property type="entry name" value="FlgM"/>
    <property type="match status" value="1"/>
</dbReference>
<keyword evidence="11" id="KW-0969">Cilium</keyword>
<evidence type="ECO:0000256" key="1">
    <source>
        <dbReference type="ARBA" id="ARBA00005322"/>
    </source>
</evidence>
<gene>
    <name evidence="11" type="ORF">CLV74_11284</name>
</gene>
<dbReference type="NCBIfam" id="TIGR03824">
    <property type="entry name" value="FlgM_jcvi"/>
    <property type="match status" value="1"/>
</dbReference>
<evidence type="ECO:0000256" key="3">
    <source>
        <dbReference type="ARBA" id="ARBA00022491"/>
    </source>
</evidence>
<keyword evidence="4" id="KW-1005">Bacterial flagellum biogenesis</keyword>
<keyword evidence="11" id="KW-0966">Cell projection</keyword>